<feature type="compositionally biased region" description="Acidic residues" evidence="1">
    <location>
        <begin position="1012"/>
        <end position="1025"/>
    </location>
</feature>
<keyword evidence="3" id="KW-1185">Reference proteome</keyword>
<proteinExistence type="predicted"/>
<dbReference type="Proteomes" id="UP001215598">
    <property type="component" value="Unassembled WGS sequence"/>
</dbReference>
<comment type="caution">
    <text evidence="2">The sequence shown here is derived from an EMBL/GenBank/DDBJ whole genome shotgun (WGS) entry which is preliminary data.</text>
</comment>
<evidence type="ECO:0000256" key="1">
    <source>
        <dbReference type="SAM" id="MobiDB-lite"/>
    </source>
</evidence>
<feature type="region of interest" description="Disordered" evidence="1">
    <location>
        <begin position="1524"/>
        <end position="1589"/>
    </location>
</feature>
<reference evidence="2" key="1">
    <citation type="submission" date="2023-03" db="EMBL/GenBank/DDBJ databases">
        <title>Massive genome expansion in bonnet fungi (Mycena s.s.) driven by repeated elements and novel gene families across ecological guilds.</title>
        <authorList>
            <consortium name="Lawrence Berkeley National Laboratory"/>
            <person name="Harder C.B."/>
            <person name="Miyauchi S."/>
            <person name="Viragh M."/>
            <person name="Kuo A."/>
            <person name="Thoen E."/>
            <person name="Andreopoulos B."/>
            <person name="Lu D."/>
            <person name="Skrede I."/>
            <person name="Drula E."/>
            <person name="Henrissat B."/>
            <person name="Morin E."/>
            <person name="Kohler A."/>
            <person name="Barry K."/>
            <person name="LaButti K."/>
            <person name="Morin E."/>
            <person name="Salamov A."/>
            <person name="Lipzen A."/>
            <person name="Mereny Z."/>
            <person name="Hegedus B."/>
            <person name="Baldrian P."/>
            <person name="Stursova M."/>
            <person name="Weitz H."/>
            <person name="Taylor A."/>
            <person name="Grigoriev I.V."/>
            <person name="Nagy L.G."/>
            <person name="Martin F."/>
            <person name="Kauserud H."/>
        </authorList>
    </citation>
    <scope>NUCLEOTIDE SEQUENCE</scope>
    <source>
        <strain evidence="2">CBHHK182m</strain>
    </source>
</reference>
<evidence type="ECO:0000313" key="3">
    <source>
        <dbReference type="Proteomes" id="UP001215598"/>
    </source>
</evidence>
<organism evidence="2 3">
    <name type="scientific">Mycena metata</name>
    <dbReference type="NCBI Taxonomy" id="1033252"/>
    <lineage>
        <taxon>Eukaryota</taxon>
        <taxon>Fungi</taxon>
        <taxon>Dikarya</taxon>
        <taxon>Basidiomycota</taxon>
        <taxon>Agaricomycotina</taxon>
        <taxon>Agaricomycetes</taxon>
        <taxon>Agaricomycetidae</taxon>
        <taxon>Agaricales</taxon>
        <taxon>Marasmiineae</taxon>
        <taxon>Mycenaceae</taxon>
        <taxon>Mycena</taxon>
    </lineage>
</organism>
<sequence length="1723" mass="188946">MSSVLPSSDASGAAAALPVVDDEGFVVCPECGERVNCGPAGINNFFKRHKPGISQVCKTAKAKRDKKPRQDGKLSGWFTQRAPLVPSTVVAPAPIPPVNTSPPLPPPSINPASVPSASSNVPQSLLDQLREAIRNLPATVPEASDSDVLATFGGDPAQVVDAKVPAIEIYEHLNPLFHAALGWSMSVEDTAQMLRRGQLGLDGLLRFITYFVTQRGVREQDFAAKIQQILDAINFLSPVIPSNVPLDPTTPPAADEDEIEFICHNAAPVLPRRCGGFIFPLKENQTISDAYPIQMHDKGGLPWDFGVRRQILYLTAHSCAGTRRPGHKNCDPCANLGKHNLLKGIIGRNGDGVHENANLLYQPTTALIGIAQKKSTMIQNLRLGVLNNSRKLLTQSSSLSDYKRFVVAIGSGEVKRVDRVVDACVRQKRGIRGMFDAYLRAAKGLWKPANTEEEEMFGLVMLKLAGVRVTEIAHRALGLPGITTLRSRMITPPLTASPGAPQIEEIQKNIEACFGSIADTLVAKRVVHQIVMFDEIATEKRIRWDARTNHFLGVCRQHAHKVGLEFNGERDLDELLDALKKKPTADGKSDSLVHNAGEVTVAAVGIMSEDTRLYSARPILISGDCKRESGAEHARKVLNPVISALDSRKALTTLRTICLASDGETRRGTAFMIKTWKRTLPSTSPIYKLLKDLKFMNFMVGDDDLTGDKDPKHVDKRLRNGILRERGIRIIGIDLTPGIIRTHFQSAGHSVDHIRSVFNPEDKQDVRLAFDMLKDIWSLPPCPVGTHPGISAAREALRTLGKLLFHFVSPYICVDYSLSEQLEHLSAAAHLALALFRRDGKHFMASLLYTDIMIIIKNVYFCVAKAKVDDPLGKFWLILLGTDRLEELFGILRTMIGNDANCDVLQILDRLRGTTEVSTILTKYPHWDRSPRRLRLPAMTRDWTVLPDKVDHIKPASVRGDMRVQEVTPLTCWKRGRDLVALECPWAAEILADLDTVAEINILAPHGKDSFADLDPDDNEDEEIESAAGPAAPPHALSVELEEAAEDELQSLDIPSPLRTPATISHSITVDGQQVRKAKALSQRLKYGNKKISTDRNRRVAGIARHGDSSGLDSGITEFDSIFGGPCLMISDVVATLVGCEGHIFLCLGEVNGIYLNSESLDSIGLDVLPEQTVHVSFQFLKLIPATTLDDPDSKHDWKSAGSLGQTLKVAGSMVQPLDPTLSTAHIGHPHYLFESNALRILTASLFEQLTPQKRLLVPSVSSNKFYPYREGGGRACFVCERDNNSRDVDVPHTCPLCPPNTPLDPGQGPQVLAHMAAHILFDPKIDRSMQPCGICLSPAPVCEFYLSTTGKTNIVWTRTKCPNSAIHFRYSNAANSTESAPSSNVPVKCTLCVPAAPAPWRYNFLYHLRDAHPTAPEDKYATIWTLGANETTNLKKVWRNITKGVPIPKRREPKQTALVLSEAHNSRLSMRGEAVVHFTDVEPPAPMDESDDEGVFPLPSTHQVEVMRPTAADNSIPVVVPLSNEHGDGNMDGETTHQAVETPSESSFPSSTDTDLPFHDDATPPPTDQLVVPDSPVVELGRGKRKRPTRNLDPECLCGIPVADDDSEKIKCNRHGCETVWGPAVRYEGEMAGKELTGVQLVSPTLEVEKRKSALYLFFECRYPLVSPRIFLEVPGPARVRTPVKPLKWLCGYASDKPSLRAGCRSETSVGFEPSGILVGIA</sequence>
<dbReference type="EMBL" id="JARKIB010000460">
    <property type="protein sequence ID" value="KAJ7706483.1"/>
    <property type="molecule type" value="Genomic_DNA"/>
</dbReference>
<gene>
    <name evidence="2" type="ORF">B0H16DRAFT_1704424</name>
</gene>
<accession>A0AAD7GWB6</accession>
<name>A0AAD7GWB6_9AGAR</name>
<feature type="compositionally biased region" description="Low complexity" evidence="1">
    <location>
        <begin position="1542"/>
        <end position="1556"/>
    </location>
</feature>
<feature type="region of interest" description="Disordered" evidence="1">
    <location>
        <begin position="1008"/>
        <end position="1033"/>
    </location>
</feature>
<protein>
    <submittedName>
        <fullName evidence="2">Uncharacterized protein</fullName>
    </submittedName>
</protein>
<evidence type="ECO:0000313" key="2">
    <source>
        <dbReference type="EMBL" id="KAJ7706483.1"/>
    </source>
</evidence>